<organism evidence="2">
    <name type="scientific">Trioza remota</name>
    <dbReference type="NCBI Taxonomy" id="1715813"/>
    <lineage>
        <taxon>Eukaryota</taxon>
        <taxon>Metazoa</taxon>
        <taxon>Ecdysozoa</taxon>
        <taxon>Arthropoda</taxon>
        <taxon>Hexapoda</taxon>
        <taxon>Insecta</taxon>
        <taxon>Pterygota</taxon>
        <taxon>Neoptera</taxon>
        <taxon>Paraneoptera</taxon>
        <taxon>Hemiptera</taxon>
        <taxon>Sternorrhyncha</taxon>
        <taxon>Psylloidea</taxon>
        <taxon>Triozidae</taxon>
        <taxon>Trioza</taxon>
    </lineage>
</organism>
<reference evidence="2" key="1">
    <citation type="submission" date="2018-02" db="EMBL/GenBank/DDBJ databases">
        <title>Resolving the psyllid tree of life: Phylogenomic analysis of the superfamily Psylloidea (Hemiptera).</title>
        <authorList>
            <person name="Percy D.M."/>
            <person name="Sveinsson S."/>
            <person name="Lemmon A.R."/>
            <person name="Lemmon E.M."/>
            <person name="Ouvrard D."/>
            <person name="Burckhardt D."/>
        </authorList>
    </citation>
    <scope>NUCLEOTIDE SEQUENCE</scope>
    <source>
        <strain evidence="2">DP1.idba.179_circ</strain>
    </source>
</reference>
<proteinExistence type="predicted"/>
<feature type="transmembrane region" description="Helical" evidence="1">
    <location>
        <begin position="56"/>
        <end position="79"/>
    </location>
</feature>
<name>A0A344A2W0_9HEMI</name>
<sequence length="95" mass="11009">MFISLSCYLMFFWGGLCFFKMKGHVLMMLLNLEFMGLIILLMMIDFFSLFSYDLMVLIYLIITMVCEAVMGLVLLTLYIRTHGGDYLKTSTLLSC</sequence>
<dbReference type="EMBL" id="MG989239">
    <property type="protein sequence ID" value="AWU49101.1"/>
    <property type="molecule type" value="Genomic_DNA"/>
</dbReference>
<protein>
    <submittedName>
        <fullName evidence="2">NADH dehydrogenase subunit 4L</fullName>
    </submittedName>
</protein>
<keyword evidence="2" id="KW-0496">Mitochondrion</keyword>
<geneLocation type="mitochondrion" evidence="2"/>
<accession>A0A344A2W0</accession>
<gene>
    <name evidence="2" type="primary">nad4l</name>
</gene>
<dbReference type="AlphaFoldDB" id="A0A344A2W0"/>
<evidence type="ECO:0000313" key="2">
    <source>
        <dbReference type="EMBL" id="AWU49101.1"/>
    </source>
</evidence>
<dbReference type="Gene3D" id="1.10.287.3510">
    <property type="match status" value="1"/>
</dbReference>
<evidence type="ECO:0000256" key="1">
    <source>
        <dbReference type="SAM" id="Phobius"/>
    </source>
</evidence>
<keyword evidence="1" id="KW-0812">Transmembrane</keyword>
<keyword evidence="1" id="KW-1133">Transmembrane helix</keyword>
<feature type="transmembrane region" description="Helical" evidence="1">
    <location>
        <begin position="29"/>
        <end position="50"/>
    </location>
</feature>
<keyword evidence="1" id="KW-0472">Membrane</keyword>